<dbReference type="InterPro" id="IPR001789">
    <property type="entry name" value="Sig_transdc_resp-reg_receiver"/>
</dbReference>
<evidence type="ECO:0000256" key="6">
    <source>
        <dbReference type="PROSITE-ProRule" id="PRU00169"/>
    </source>
</evidence>
<dbReference type="Pfam" id="PF00486">
    <property type="entry name" value="Trans_reg_C"/>
    <property type="match status" value="1"/>
</dbReference>
<dbReference type="SUPFAM" id="SSF46894">
    <property type="entry name" value="C-terminal effector domain of the bipartite response regulators"/>
    <property type="match status" value="1"/>
</dbReference>
<dbReference type="CDD" id="cd17574">
    <property type="entry name" value="REC_OmpR"/>
    <property type="match status" value="1"/>
</dbReference>
<dbReference type="SMART" id="SM00448">
    <property type="entry name" value="REC"/>
    <property type="match status" value="1"/>
</dbReference>
<accession>A0A4R1ML76</accession>
<dbReference type="InterPro" id="IPR039420">
    <property type="entry name" value="WalR-like"/>
</dbReference>
<reference evidence="10 11" key="1">
    <citation type="submission" date="2019-03" db="EMBL/GenBank/DDBJ databases">
        <title>Genomic Encyclopedia of Type Strains, Phase IV (KMG-IV): sequencing the most valuable type-strain genomes for metagenomic binning, comparative biology and taxonomic classification.</title>
        <authorList>
            <person name="Goeker M."/>
        </authorList>
    </citation>
    <scope>NUCLEOTIDE SEQUENCE [LARGE SCALE GENOMIC DNA]</scope>
    <source>
        <strain evidence="10 11">DSM 24176</strain>
    </source>
</reference>
<dbReference type="PANTHER" id="PTHR48111:SF2">
    <property type="entry name" value="RESPONSE REGULATOR SAER"/>
    <property type="match status" value="1"/>
</dbReference>
<keyword evidence="4" id="KW-0804">Transcription</keyword>
<evidence type="ECO:0000259" key="9">
    <source>
        <dbReference type="PROSITE" id="PS51755"/>
    </source>
</evidence>
<evidence type="ECO:0000256" key="1">
    <source>
        <dbReference type="ARBA" id="ARBA00018672"/>
    </source>
</evidence>
<dbReference type="EMBL" id="SMGQ01000013">
    <property type="protein sequence ID" value="TCK92592.1"/>
    <property type="molecule type" value="Genomic_DNA"/>
</dbReference>
<dbReference type="RefSeq" id="WP_132282459.1">
    <property type="nucleotide sequence ID" value="NZ_SMGQ01000013.1"/>
</dbReference>
<name>A0A4R1ML76_9FIRM</name>
<evidence type="ECO:0000256" key="4">
    <source>
        <dbReference type="ARBA" id="ARBA00023163"/>
    </source>
</evidence>
<keyword evidence="6" id="KW-0597">Phosphoprotein</keyword>
<sequence length="219" mass="25203">MAHILIVDDDEAMLQLVKRILEKDGHQVDVQGDTSWVLSMDFSKYNLILLDIMMPNMDGYTVCERIRDLVDCPILFLTAKTLEADIIKGLWIGADDYITKPFGANALRARVNAHLRRENREKKNTIFVSGVSFNMNAKEIYLDKTKLLVTKSEYAICEYLALNQGRVFSREQIYVVVFGYDGESDNTVIPVHIKNIRRKFLEHNKAPIETVWGVGYKWV</sequence>
<dbReference type="Gene3D" id="6.10.250.690">
    <property type="match status" value="1"/>
</dbReference>
<protein>
    <recommendedName>
        <fullName evidence="1">Stage 0 sporulation protein A homolog</fullName>
    </recommendedName>
</protein>
<dbReference type="PROSITE" id="PS50110">
    <property type="entry name" value="RESPONSE_REGULATORY"/>
    <property type="match status" value="1"/>
</dbReference>
<proteinExistence type="predicted"/>
<dbReference type="SUPFAM" id="SSF52172">
    <property type="entry name" value="CheY-like"/>
    <property type="match status" value="1"/>
</dbReference>
<comment type="caution">
    <text evidence="10">The sequence shown here is derived from an EMBL/GenBank/DDBJ whole genome shotgun (WGS) entry which is preliminary data.</text>
</comment>
<gene>
    <name evidence="10" type="ORF">EDC19_1741</name>
</gene>
<dbReference type="GO" id="GO:0000156">
    <property type="term" value="F:phosphorelay response regulator activity"/>
    <property type="evidence" value="ECO:0007669"/>
    <property type="project" value="TreeGrafter"/>
</dbReference>
<organism evidence="10 11">
    <name type="scientific">Natranaerovirga hydrolytica</name>
    <dbReference type="NCBI Taxonomy" id="680378"/>
    <lineage>
        <taxon>Bacteria</taxon>
        <taxon>Bacillati</taxon>
        <taxon>Bacillota</taxon>
        <taxon>Clostridia</taxon>
        <taxon>Lachnospirales</taxon>
        <taxon>Natranaerovirgaceae</taxon>
        <taxon>Natranaerovirga</taxon>
    </lineage>
</organism>
<keyword evidence="3 7" id="KW-0238">DNA-binding</keyword>
<feature type="domain" description="Response regulatory" evidence="8">
    <location>
        <begin position="3"/>
        <end position="115"/>
    </location>
</feature>
<dbReference type="Gene3D" id="3.40.50.2300">
    <property type="match status" value="1"/>
</dbReference>
<dbReference type="InterPro" id="IPR036388">
    <property type="entry name" value="WH-like_DNA-bd_sf"/>
</dbReference>
<evidence type="ECO:0000259" key="8">
    <source>
        <dbReference type="PROSITE" id="PS50110"/>
    </source>
</evidence>
<comment type="function">
    <text evidence="5">May play the central regulatory role in sporulation. It may be an element of the effector pathway responsible for the activation of sporulation genes in response to nutritional stress. Spo0A may act in concert with spo0H (a sigma factor) to control the expression of some genes that are critical to the sporulation process.</text>
</comment>
<evidence type="ECO:0000256" key="7">
    <source>
        <dbReference type="PROSITE-ProRule" id="PRU01091"/>
    </source>
</evidence>
<dbReference type="Pfam" id="PF00072">
    <property type="entry name" value="Response_reg"/>
    <property type="match status" value="1"/>
</dbReference>
<evidence type="ECO:0000256" key="2">
    <source>
        <dbReference type="ARBA" id="ARBA00023015"/>
    </source>
</evidence>
<dbReference type="PROSITE" id="PS51755">
    <property type="entry name" value="OMPR_PHOB"/>
    <property type="match status" value="1"/>
</dbReference>
<keyword evidence="11" id="KW-1185">Reference proteome</keyword>
<dbReference type="AlphaFoldDB" id="A0A4R1ML76"/>
<evidence type="ECO:0000313" key="10">
    <source>
        <dbReference type="EMBL" id="TCK92592.1"/>
    </source>
</evidence>
<dbReference type="GO" id="GO:0032993">
    <property type="term" value="C:protein-DNA complex"/>
    <property type="evidence" value="ECO:0007669"/>
    <property type="project" value="TreeGrafter"/>
</dbReference>
<dbReference type="SMART" id="SM00862">
    <property type="entry name" value="Trans_reg_C"/>
    <property type="match status" value="1"/>
</dbReference>
<keyword evidence="2" id="KW-0805">Transcription regulation</keyword>
<evidence type="ECO:0000256" key="3">
    <source>
        <dbReference type="ARBA" id="ARBA00023125"/>
    </source>
</evidence>
<dbReference type="GO" id="GO:0000976">
    <property type="term" value="F:transcription cis-regulatory region binding"/>
    <property type="evidence" value="ECO:0007669"/>
    <property type="project" value="TreeGrafter"/>
</dbReference>
<dbReference type="InterPro" id="IPR016032">
    <property type="entry name" value="Sig_transdc_resp-reg_C-effctor"/>
</dbReference>
<feature type="DNA-binding region" description="OmpR/PhoB-type" evidence="7">
    <location>
        <begin position="123"/>
        <end position="219"/>
    </location>
</feature>
<dbReference type="InterPro" id="IPR001867">
    <property type="entry name" value="OmpR/PhoB-type_DNA-bd"/>
</dbReference>
<dbReference type="GO" id="GO:0006355">
    <property type="term" value="P:regulation of DNA-templated transcription"/>
    <property type="evidence" value="ECO:0007669"/>
    <property type="project" value="InterPro"/>
</dbReference>
<dbReference type="OrthoDB" id="9790442at2"/>
<dbReference type="Gene3D" id="1.10.10.10">
    <property type="entry name" value="Winged helix-like DNA-binding domain superfamily/Winged helix DNA-binding domain"/>
    <property type="match status" value="1"/>
</dbReference>
<evidence type="ECO:0000313" key="11">
    <source>
        <dbReference type="Proteomes" id="UP000294545"/>
    </source>
</evidence>
<dbReference type="CDD" id="cd00383">
    <property type="entry name" value="trans_reg_C"/>
    <property type="match status" value="1"/>
</dbReference>
<feature type="modified residue" description="4-aspartylphosphate" evidence="6">
    <location>
        <position position="51"/>
    </location>
</feature>
<dbReference type="GO" id="GO:0005829">
    <property type="term" value="C:cytosol"/>
    <property type="evidence" value="ECO:0007669"/>
    <property type="project" value="TreeGrafter"/>
</dbReference>
<feature type="domain" description="OmpR/PhoB-type" evidence="9">
    <location>
        <begin position="123"/>
        <end position="219"/>
    </location>
</feature>
<dbReference type="PANTHER" id="PTHR48111">
    <property type="entry name" value="REGULATOR OF RPOS"/>
    <property type="match status" value="1"/>
</dbReference>
<dbReference type="Proteomes" id="UP000294545">
    <property type="component" value="Unassembled WGS sequence"/>
</dbReference>
<evidence type="ECO:0000256" key="5">
    <source>
        <dbReference type="ARBA" id="ARBA00024867"/>
    </source>
</evidence>
<dbReference type="InterPro" id="IPR011006">
    <property type="entry name" value="CheY-like_superfamily"/>
</dbReference>